<reference evidence="1" key="1">
    <citation type="journal article" date="2015" name="Nature">
        <title>Complex archaea that bridge the gap between prokaryotes and eukaryotes.</title>
        <authorList>
            <person name="Spang A."/>
            <person name="Saw J.H."/>
            <person name="Jorgensen S.L."/>
            <person name="Zaremba-Niedzwiedzka K."/>
            <person name="Martijn J."/>
            <person name="Lind A.E."/>
            <person name="van Eijk R."/>
            <person name="Schleper C."/>
            <person name="Guy L."/>
            <person name="Ettema T.J."/>
        </authorList>
    </citation>
    <scope>NUCLEOTIDE SEQUENCE</scope>
</reference>
<sequence length="222" mass="25620">MPSYNYTEAEREAWKDLKNAHVPTEDAFSLKRSIGKSLHGHYPHKRPSVGTTPNRHVLHDRWVEIRSFLLRFVHKTPKACKRGEKWKRVEMVMEAIRLQATRKQCFASAKYFGMSGMANKKTWDRTLALLRSAGLVDVERLIRADESLSTNLIDLSALWEVLLNLLNHRNTILEWAGDNLMVKLRGIWVTLEEAISDRLSWANPFIESDQSLPKVSASKGYY</sequence>
<comment type="caution">
    <text evidence="1">The sequence shown here is derived from an EMBL/GenBank/DDBJ whole genome shotgun (WGS) entry which is preliminary data.</text>
</comment>
<accession>A0A0F9J6H7</accession>
<gene>
    <name evidence="1" type="ORF">LCGC14_1492010</name>
</gene>
<dbReference type="EMBL" id="LAZR01010736">
    <property type="protein sequence ID" value="KKM65369.1"/>
    <property type="molecule type" value="Genomic_DNA"/>
</dbReference>
<protein>
    <submittedName>
        <fullName evidence="1">Uncharacterized protein</fullName>
    </submittedName>
</protein>
<evidence type="ECO:0000313" key="1">
    <source>
        <dbReference type="EMBL" id="KKM65369.1"/>
    </source>
</evidence>
<proteinExistence type="predicted"/>
<name>A0A0F9J6H7_9ZZZZ</name>
<dbReference type="AlphaFoldDB" id="A0A0F9J6H7"/>
<organism evidence="1">
    <name type="scientific">marine sediment metagenome</name>
    <dbReference type="NCBI Taxonomy" id="412755"/>
    <lineage>
        <taxon>unclassified sequences</taxon>
        <taxon>metagenomes</taxon>
        <taxon>ecological metagenomes</taxon>
    </lineage>
</organism>